<dbReference type="Gene3D" id="3.40.50.1010">
    <property type="entry name" value="5'-nuclease"/>
    <property type="match status" value="1"/>
</dbReference>
<organism evidence="2 3">
    <name type="scientific">Candidatus Roizmanbacteria bacterium CG_4_10_14_0_2_um_filter_39_13</name>
    <dbReference type="NCBI Taxonomy" id="1974825"/>
    <lineage>
        <taxon>Bacteria</taxon>
        <taxon>Candidatus Roizmaniibacteriota</taxon>
    </lineage>
</organism>
<protein>
    <recommendedName>
        <fullName evidence="1">NYN domain-containing protein</fullName>
    </recommendedName>
</protein>
<sequence>MIVKNRDQRVAVLVDVQNLYYSGKNLFNSRVNYKNLLTQVVQKRLLVRAIAYVINADDTKENVFFNAVHEAGFEVKEKPLQTFYGGAKKGDWDLGIGMDAIRLGNKVDSIILVSGDGDFKPVVNYLQQALGCLVEVVAFKKTANKELIEIADDFINIEDYKSKLLFKI</sequence>
<evidence type="ECO:0000313" key="2">
    <source>
        <dbReference type="EMBL" id="PIZ63536.1"/>
    </source>
</evidence>
<feature type="domain" description="NYN" evidence="1">
    <location>
        <begin position="9"/>
        <end position="158"/>
    </location>
</feature>
<name>A0A2M7U0E3_9BACT</name>
<comment type="caution">
    <text evidence="2">The sequence shown here is derived from an EMBL/GenBank/DDBJ whole genome shotgun (WGS) entry which is preliminary data.</text>
</comment>
<dbReference type="GO" id="GO:0004540">
    <property type="term" value="F:RNA nuclease activity"/>
    <property type="evidence" value="ECO:0007669"/>
    <property type="project" value="InterPro"/>
</dbReference>
<dbReference type="InterPro" id="IPR047140">
    <property type="entry name" value="LabA"/>
</dbReference>
<dbReference type="AlphaFoldDB" id="A0A2M7U0E3"/>
<dbReference type="PANTHER" id="PTHR35458">
    <property type="entry name" value="SLR0755 PROTEIN"/>
    <property type="match status" value="1"/>
</dbReference>
<dbReference type="Proteomes" id="UP000228503">
    <property type="component" value="Unassembled WGS sequence"/>
</dbReference>
<evidence type="ECO:0000259" key="1">
    <source>
        <dbReference type="Pfam" id="PF01936"/>
    </source>
</evidence>
<accession>A0A2M7U0E3</accession>
<dbReference type="CDD" id="cd10911">
    <property type="entry name" value="PIN_LabA"/>
    <property type="match status" value="1"/>
</dbReference>
<dbReference type="Pfam" id="PF01936">
    <property type="entry name" value="NYN"/>
    <property type="match status" value="1"/>
</dbReference>
<dbReference type="InterPro" id="IPR021139">
    <property type="entry name" value="NYN"/>
</dbReference>
<reference evidence="3" key="1">
    <citation type="submission" date="2017-09" db="EMBL/GenBank/DDBJ databases">
        <title>Depth-based differentiation of microbial function through sediment-hosted aquifers and enrichment of novel symbionts in the deep terrestrial subsurface.</title>
        <authorList>
            <person name="Probst A.J."/>
            <person name="Ladd B."/>
            <person name="Jarett J.K."/>
            <person name="Geller-Mcgrath D.E."/>
            <person name="Sieber C.M.K."/>
            <person name="Emerson J.B."/>
            <person name="Anantharaman K."/>
            <person name="Thomas B.C."/>
            <person name="Malmstrom R."/>
            <person name="Stieglmeier M."/>
            <person name="Klingl A."/>
            <person name="Woyke T."/>
            <person name="Ryan C.M."/>
            <person name="Banfield J.F."/>
        </authorList>
    </citation>
    <scope>NUCLEOTIDE SEQUENCE [LARGE SCALE GENOMIC DNA]</scope>
</reference>
<proteinExistence type="predicted"/>
<gene>
    <name evidence="2" type="ORF">COY16_01770</name>
</gene>
<evidence type="ECO:0000313" key="3">
    <source>
        <dbReference type="Proteomes" id="UP000228503"/>
    </source>
</evidence>
<dbReference type="EMBL" id="PFOB01000019">
    <property type="protein sequence ID" value="PIZ63536.1"/>
    <property type="molecule type" value="Genomic_DNA"/>
</dbReference>
<dbReference type="PANTHER" id="PTHR35458:SF8">
    <property type="entry name" value="SLR0650 PROTEIN"/>
    <property type="match status" value="1"/>
</dbReference>